<name>A0A381YXI3_9ZZZZ</name>
<reference evidence="1" key="1">
    <citation type="submission" date="2018-05" db="EMBL/GenBank/DDBJ databases">
        <authorList>
            <person name="Lanie J.A."/>
            <person name="Ng W.-L."/>
            <person name="Kazmierczak K.M."/>
            <person name="Andrzejewski T.M."/>
            <person name="Davidsen T.M."/>
            <person name="Wayne K.J."/>
            <person name="Tettelin H."/>
            <person name="Glass J.I."/>
            <person name="Rusch D."/>
            <person name="Podicherti R."/>
            <person name="Tsui H.-C.T."/>
            <person name="Winkler M.E."/>
        </authorList>
    </citation>
    <scope>NUCLEOTIDE SEQUENCE</scope>
</reference>
<proteinExistence type="predicted"/>
<evidence type="ECO:0000313" key="1">
    <source>
        <dbReference type="EMBL" id="SVA81331.1"/>
    </source>
</evidence>
<sequence length="163" mass="18950">MKKFYVHVTKLTKKIQKELGAGFKENILQAALAIEFIGSKLEYEKELALDVLYKKHPIGYIIADFYIPKQVGFGISEDIIIETKQGALEDKVEYLSQLKIYLKSRVKHQGKQSISKAILIQWDKKDHLAEDNSSMTFSTDIKVEVWELQKNMLHKIWSYENNN</sequence>
<dbReference type="AlphaFoldDB" id="A0A381YXI3"/>
<gene>
    <name evidence="1" type="ORF">METZ01_LOCUS134185</name>
</gene>
<dbReference type="InterPro" id="IPR026350">
    <property type="entry name" value="GxxExxY"/>
</dbReference>
<dbReference type="Pfam" id="PF13366">
    <property type="entry name" value="PDDEXK_3"/>
    <property type="match status" value="1"/>
</dbReference>
<protein>
    <recommendedName>
        <fullName evidence="2">GxxExxY protein</fullName>
    </recommendedName>
</protein>
<organism evidence="1">
    <name type="scientific">marine metagenome</name>
    <dbReference type="NCBI Taxonomy" id="408172"/>
    <lineage>
        <taxon>unclassified sequences</taxon>
        <taxon>metagenomes</taxon>
        <taxon>ecological metagenomes</taxon>
    </lineage>
</organism>
<dbReference type="EMBL" id="UINC01019231">
    <property type="protein sequence ID" value="SVA81331.1"/>
    <property type="molecule type" value="Genomic_DNA"/>
</dbReference>
<evidence type="ECO:0008006" key="2">
    <source>
        <dbReference type="Google" id="ProtNLM"/>
    </source>
</evidence>
<accession>A0A381YXI3</accession>
<dbReference type="NCBIfam" id="TIGR04256">
    <property type="entry name" value="GxxExxY"/>
    <property type="match status" value="1"/>
</dbReference>